<evidence type="ECO:0000256" key="6">
    <source>
        <dbReference type="ARBA" id="ARBA00022801"/>
    </source>
</evidence>
<keyword evidence="5" id="KW-0645">Protease</keyword>
<dbReference type="InterPro" id="IPR000668">
    <property type="entry name" value="Peptidase_C1A_C"/>
</dbReference>
<evidence type="ECO:0000256" key="5">
    <source>
        <dbReference type="ARBA" id="ARBA00022670"/>
    </source>
</evidence>
<evidence type="ECO:0000256" key="12">
    <source>
        <dbReference type="ARBA" id="ARBA00038911"/>
    </source>
</evidence>
<accession>A0A6G1A757</accession>
<dbReference type="SUPFAM" id="SSF54001">
    <property type="entry name" value="Cysteine proteinases"/>
    <property type="match status" value="1"/>
</dbReference>
<evidence type="ECO:0000256" key="16">
    <source>
        <dbReference type="SAM" id="SignalP"/>
    </source>
</evidence>
<dbReference type="PROSITE" id="PS00639">
    <property type="entry name" value="THIOL_PROTEASE_HIS"/>
    <property type="match status" value="1"/>
</dbReference>
<evidence type="ECO:0000313" key="19">
    <source>
        <dbReference type="EMBL" id="KAF0871410.1"/>
    </source>
</evidence>
<dbReference type="EC" id="3.4.22.15" evidence="12"/>
<feature type="domain" description="Peptidase C1A papain C-terminal" evidence="17">
    <location>
        <begin position="114"/>
        <end position="332"/>
    </location>
</feature>
<comment type="caution">
    <text evidence="19">The sequence shown here is derived from an EMBL/GenBank/DDBJ whole genome shotgun (WGS) entry which is preliminary data.</text>
</comment>
<dbReference type="CDD" id="cd02248">
    <property type="entry name" value="Peptidase_C1A"/>
    <property type="match status" value="1"/>
</dbReference>
<organism evidence="19 20">
    <name type="scientific">Crocuta crocuta</name>
    <name type="common">Spotted hyena</name>
    <dbReference type="NCBI Taxonomy" id="9678"/>
    <lineage>
        <taxon>Eukaryota</taxon>
        <taxon>Metazoa</taxon>
        <taxon>Chordata</taxon>
        <taxon>Craniata</taxon>
        <taxon>Vertebrata</taxon>
        <taxon>Euteleostomi</taxon>
        <taxon>Mammalia</taxon>
        <taxon>Eutheria</taxon>
        <taxon>Laurasiatheria</taxon>
        <taxon>Carnivora</taxon>
        <taxon>Feliformia</taxon>
        <taxon>Hyaenidae</taxon>
        <taxon>Crocuta</taxon>
    </lineage>
</organism>
<keyword evidence="10" id="KW-0968">Cytoplasmic vesicle</keyword>
<dbReference type="GO" id="GO:0016324">
    <property type="term" value="C:apical plasma membrane"/>
    <property type="evidence" value="ECO:0007669"/>
    <property type="project" value="UniProtKB-SubCell"/>
</dbReference>
<evidence type="ECO:0000256" key="1">
    <source>
        <dbReference type="ARBA" id="ARBA00004239"/>
    </source>
</evidence>
<dbReference type="AlphaFoldDB" id="A0A6G1A757"/>
<dbReference type="Pfam" id="PF08246">
    <property type="entry name" value="Inhibitor_I29"/>
    <property type="match status" value="1"/>
</dbReference>
<protein>
    <recommendedName>
        <fullName evidence="13">Procathepsin L</fullName>
        <ecNumber evidence="12">3.4.22.15</ecNumber>
    </recommendedName>
    <alternativeName>
        <fullName evidence="14">Cathepsin L1</fullName>
    </alternativeName>
</protein>
<dbReference type="PRINTS" id="PR00705">
    <property type="entry name" value="PAPAIN"/>
</dbReference>
<reference evidence="19 20" key="1">
    <citation type="submission" date="2019-11" db="EMBL/GenBank/DDBJ databases">
        <authorList>
            <person name="Yang C."/>
            <person name="Li F."/>
        </authorList>
    </citation>
    <scope>NUCLEOTIDE SEQUENCE [LARGE SCALE GENOMIC DNA]</scope>
    <source>
        <strain evidence="19">KB4526</strain>
        <tissue evidence="19">Muscle</tissue>
    </source>
</reference>
<dbReference type="Gene3D" id="3.90.70.10">
    <property type="entry name" value="Cysteine proteinases"/>
    <property type="match status" value="1"/>
</dbReference>
<evidence type="ECO:0000256" key="13">
    <source>
        <dbReference type="ARBA" id="ARBA00040196"/>
    </source>
</evidence>
<dbReference type="Proteomes" id="UP000475037">
    <property type="component" value="Unassembled WGS sequence"/>
</dbReference>
<keyword evidence="6" id="KW-0378">Hydrolase</keyword>
<dbReference type="InterPro" id="IPR039417">
    <property type="entry name" value="Peptidase_C1A_papain-like"/>
</dbReference>
<dbReference type="FunFam" id="3.90.70.10:FF:000332">
    <property type="entry name" value="Cathepsin L1"/>
    <property type="match status" value="1"/>
</dbReference>
<evidence type="ECO:0000256" key="11">
    <source>
        <dbReference type="ARBA" id="ARBA00036319"/>
    </source>
</evidence>
<comment type="catalytic activity">
    <reaction evidence="11">
        <text>Specificity close to that of papain. As compared to cathepsin B, cathepsin L exhibits higher activity toward protein substrates, but has little activity on Z-Arg-Arg-NHMec, and no peptidyl-dipeptidase activity.</text>
        <dbReference type="EC" id="3.4.22.15"/>
    </reaction>
</comment>
<evidence type="ECO:0000256" key="8">
    <source>
        <dbReference type="ARBA" id="ARBA00022833"/>
    </source>
</evidence>
<proteinExistence type="inferred from homology"/>
<comment type="similarity">
    <text evidence="4">Belongs to the peptidase C1 family.</text>
</comment>
<dbReference type="PANTHER" id="PTHR12411">
    <property type="entry name" value="CYSTEINE PROTEASE FAMILY C1-RELATED"/>
    <property type="match status" value="1"/>
</dbReference>
<keyword evidence="9" id="KW-1015">Disulfide bond</keyword>
<feature type="signal peptide" evidence="16">
    <location>
        <begin position="1"/>
        <end position="17"/>
    </location>
</feature>
<feature type="domain" description="Cathepsin propeptide inhibitor" evidence="18">
    <location>
        <begin position="29"/>
        <end position="88"/>
    </location>
</feature>
<dbReference type="Pfam" id="PF00112">
    <property type="entry name" value="Peptidase_C1"/>
    <property type="match status" value="1"/>
</dbReference>
<evidence type="ECO:0000256" key="3">
    <source>
        <dbReference type="ARBA" id="ARBA00004465"/>
    </source>
</evidence>
<dbReference type="OrthoDB" id="10253408at2759"/>
<dbReference type="PROSITE" id="PS00640">
    <property type="entry name" value="THIOL_PROTEASE_ASN"/>
    <property type="match status" value="1"/>
</dbReference>
<dbReference type="InterPro" id="IPR025660">
    <property type="entry name" value="Pept_his_AS"/>
</dbReference>
<dbReference type="EMBL" id="VOAJ01024659">
    <property type="protein sequence ID" value="KAF0871410.1"/>
    <property type="molecule type" value="Genomic_DNA"/>
</dbReference>
<dbReference type="InterPro" id="IPR013128">
    <property type="entry name" value="Peptidase_C1A"/>
</dbReference>
<feature type="non-terminal residue" evidence="19">
    <location>
        <position position="1"/>
    </location>
</feature>
<dbReference type="GO" id="GO:0042583">
    <property type="term" value="C:chromaffin granule"/>
    <property type="evidence" value="ECO:0007669"/>
    <property type="project" value="UniProtKB-SubCell"/>
</dbReference>
<dbReference type="SMART" id="SM00848">
    <property type="entry name" value="Inhibitor_I29"/>
    <property type="match status" value="1"/>
</dbReference>
<feature type="chain" id="PRO_5026336142" description="Procathepsin L" evidence="16">
    <location>
        <begin position="18"/>
        <end position="333"/>
    </location>
</feature>
<comment type="subunit">
    <text evidence="15">Dimer of a heavy and a light chain linked by disulfide bonds. Interacts with Long isoform of CD74/Ii chain; the interaction stabilizes the conformation of mature CTSL.</text>
</comment>
<keyword evidence="16" id="KW-0732">Signal</keyword>
<evidence type="ECO:0000259" key="17">
    <source>
        <dbReference type="SMART" id="SM00645"/>
    </source>
</evidence>
<gene>
    <name evidence="19" type="primary">Ctsl_1</name>
    <name evidence="19" type="ORF">FOF47_R06095</name>
</gene>
<dbReference type="GO" id="GO:0006508">
    <property type="term" value="P:proteolysis"/>
    <property type="evidence" value="ECO:0007669"/>
    <property type="project" value="UniProtKB-KW"/>
</dbReference>
<comment type="subcellular location">
    <subcellularLocation>
        <location evidence="3">Apical cell membrane</location>
        <topology evidence="3">Peripheral membrane protein</topology>
        <orientation evidence="3">Extracellular side</orientation>
    </subcellularLocation>
    <subcellularLocation>
        <location evidence="2">Cytoplasmic vesicle</location>
        <location evidence="2">Secretory vesicle</location>
        <location evidence="2">Chromaffin granule</location>
    </subcellularLocation>
    <subcellularLocation>
        <location evidence="1">Secreted</location>
        <location evidence="1">Extracellular space</location>
    </subcellularLocation>
</comment>
<evidence type="ECO:0000256" key="2">
    <source>
        <dbReference type="ARBA" id="ARBA00004248"/>
    </source>
</evidence>
<dbReference type="InterPro" id="IPR025661">
    <property type="entry name" value="Pept_asp_AS"/>
</dbReference>
<evidence type="ECO:0000256" key="4">
    <source>
        <dbReference type="ARBA" id="ARBA00008455"/>
    </source>
</evidence>
<evidence type="ECO:0000256" key="9">
    <source>
        <dbReference type="ARBA" id="ARBA00023157"/>
    </source>
</evidence>
<dbReference type="InterPro" id="IPR013201">
    <property type="entry name" value="Prot_inhib_I29"/>
</dbReference>
<keyword evidence="8" id="KW-0862">Zinc</keyword>
<keyword evidence="7" id="KW-0788">Thiol protease</keyword>
<evidence type="ECO:0000259" key="18">
    <source>
        <dbReference type="SMART" id="SM00848"/>
    </source>
</evidence>
<name>A0A6G1A757_CROCR</name>
<evidence type="ECO:0000256" key="10">
    <source>
        <dbReference type="ARBA" id="ARBA00023329"/>
    </source>
</evidence>
<dbReference type="GO" id="GO:0005576">
    <property type="term" value="C:extracellular region"/>
    <property type="evidence" value="ECO:0007669"/>
    <property type="project" value="UniProtKB-SubCell"/>
</dbReference>
<dbReference type="GO" id="GO:0004197">
    <property type="term" value="F:cysteine-type endopeptidase activity"/>
    <property type="evidence" value="ECO:0007669"/>
    <property type="project" value="UniProtKB-EC"/>
</dbReference>
<dbReference type="InterPro" id="IPR038765">
    <property type="entry name" value="Papain-like_cys_pep_sf"/>
</dbReference>
<keyword evidence="20" id="KW-1185">Reference proteome</keyword>
<evidence type="ECO:0000256" key="15">
    <source>
        <dbReference type="ARBA" id="ARBA00064961"/>
    </source>
</evidence>
<feature type="non-terminal residue" evidence="19">
    <location>
        <position position="333"/>
    </location>
</feature>
<dbReference type="SMART" id="SM00645">
    <property type="entry name" value="Pept_C1"/>
    <property type="match status" value="1"/>
</dbReference>
<sequence>MYPSLFLAALCLGIALAAPQLNQSIDEQWSQWKATHGKQYSVNEEGRRRAAWKKNMKMIEQHNQEYNQGKHSFTVAMNGFGDMTNEEFRQVMNGLQIQKLQKRKVFQPPPFAEIPSSVNWRKKGYVTPVKNQGQCASGWAFSATGAIEGQMFRKTHKLVSLSEQNLLDCAWSEGSGGCSGGNMDDAFQYVKQNGGLDSEESYPYSAELQSCKYSPENSSANITGFLTVPKTEYKLMRSVAIVGPISAAIDASLDTFRFYDQGIYYDPNCSHEILHHGVLIVGYGFEGAELDNKNYWTVKNSWGEAWGIDGYILMAKDQDNHCGIASSASFPTV</sequence>
<evidence type="ECO:0000256" key="14">
    <source>
        <dbReference type="ARBA" id="ARBA00042908"/>
    </source>
</evidence>
<evidence type="ECO:0000313" key="20">
    <source>
        <dbReference type="Proteomes" id="UP000475037"/>
    </source>
</evidence>
<evidence type="ECO:0000256" key="7">
    <source>
        <dbReference type="ARBA" id="ARBA00022807"/>
    </source>
</evidence>